<dbReference type="PANTHER" id="PTHR43798:SF33">
    <property type="entry name" value="HYDROLASE, PUTATIVE (AFU_ORTHOLOGUE AFUA_2G14860)-RELATED"/>
    <property type="match status" value="1"/>
</dbReference>
<dbReference type="OrthoDB" id="19657at2759"/>
<feature type="domain" description="AB hydrolase-1" evidence="1">
    <location>
        <begin position="30"/>
        <end position="280"/>
    </location>
</feature>
<dbReference type="InterPro" id="IPR050266">
    <property type="entry name" value="AB_hydrolase_sf"/>
</dbReference>
<proteinExistence type="predicted"/>
<dbReference type="EMBL" id="KZ678133">
    <property type="protein sequence ID" value="PSN69018.1"/>
    <property type="molecule type" value="Genomic_DNA"/>
</dbReference>
<evidence type="ECO:0000259" key="1">
    <source>
        <dbReference type="Pfam" id="PF00561"/>
    </source>
</evidence>
<dbReference type="GO" id="GO:0047372">
    <property type="term" value="F:monoacylglycerol lipase activity"/>
    <property type="evidence" value="ECO:0007669"/>
    <property type="project" value="TreeGrafter"/>
</dbReference>
<keyword evidence="3" id="KW-1185">Reference proteome</keyword>
<sequence length="297" mass="33314">MPNTKTVEVPHLGGITAAYQSAGPIDKSKPTVVLVNSMTTSSELYREQFKNKALTDMMNLVAIELLGHGQTRAKTDNWTYWDTAQMNLQVMEKLGIERAFALGTSQGGWVCVRMALLAPERIQGLIPMGTSLDSESERARELGCWNAPELIQPIISAWTTNDATPDFEPPDQYCDLLLDSGFGPDVKEEVKKFWIKEIKANYHGDDGRKRIRMAAINLKDRDSLLDRVWDIRCPVRWLHGTSDQVYSFASAEEGIKYLLNSPDARLVKVEGGQHFLSASHPEMVAEHLLEFVGKYSK</sequence>
<keyword evidence="2" id="KW-0378">Hydrolase</keyword>
<dbReference type="AlphaFoldDB" id="A0A2T2NVA6"/>
<evidence type="ECO:0000313" key="2">
    <source>
        <dbReference type="EMBL" id="PSN69018.1"/>
    </source>
</evidence>
<dbReference type="Gene3D" id="3.40.50.1820">
    <property type="entry name" value="alpha/beta hydrolase"/>
    <property type="match status" value="1"/>
</dbReference>
<dbReference type="GO" id="GO:0016020">
    <property type="term" value="C:membrane"/>
    <property type="evidence" value="ECO:0007669"/>
    <property type="project" value="TreeGrafter"/>
</dbReference>
<dbReference type="Proteomes" id="UP000240883">
    <property type="component" value="Unassembled WGS sequence"/>
</dbReference>
<dbReference type="PRINTS" id="PR00412">
    <property type="entry name" value="EPOXHYDRLASE"/>
</dbReference>
<dbReference type="InterPro" id="IPR000639">
    <property type="entry name" value="Epox_hydrolase-like"/>
</dbReference>
<protein>
    <submittedName>
        <fullName evidence="2">Alpha/beta hydrolase fold family protein</fullName>
    </submittedName>
</protein>
<accession>A0A2T2NVA6</accession>
<dbReference type="InterPro" id="IPR029058">
    <property type="entry name" value="AB_hydrolase_fold"/>
</dbReference>
<dbReference type="Pfam" id="PF00561">
    <property type="entry name" value="Abhydrolase_1"/>
    <property type="match status" value="1"/>
</dbReference>
<dbReference type="SUPFAM" id="SSF53474">
    <property type="entry name" value="alpha/beta-Hydrolases"/>
    <property type="match status" value="1"/>
</dbReference>
<name>A0A2T2NVA6_CORCC</name>
<gene>
    <name evidence="2" type="ORF">BS50DRAFT_549551</name>
</gene>
<reference evidence="2 3" key="1">
    <citation type="journal article" date="2018" name="Front. Microbiol.">
        <title>Genome-Wide Analysis of Corynespora cassiicola Leaf Fall Disease Putative Effectors.</title>
        <authorList>
            <person name="Lopez D."/>
            <person name="Ribeiro S."/>
            <person name="Label P."/>
            <person name="Fumanal B."/>
            <person name="Venisse J.S."/>
            <person name="Kohler A."/>
            <person name="de Oliveira R.R."/>
            <person name="Labutti K."/>
            <person name="Lipzen A."/>
            <person name="Lail K."/>
            <person name="Bauer D."/>
            <person name="Ohm R.A."/>
            <person name="Barry K.W."/>
            <person name="Spatafora J."/>
            <person name="Grigoriev I.V."/>
            <person name="Martin F.M."/>
            <person name="Pujade-Renaud V."/>
        </authorList>
    </citation>
    <scope>NUCLEOTIDE SEQUENCE [LARGE SCALE GENOMIC DNA]</scope>
    <source>
        <strain evidence="2 3">Philippines</strain>
    </source>
</reference>
<dbReference type="PANTHER" id="PTHR43798">
    <property type="entry name" value="MONOACYLGLYCEROL LIPASE"/>
    <property type="match status" value="1"/>
</dbReference>
<dbReference type="STRING" id="1448308.A0A2T2NVA6"/>
<evidence type="ECO:0000313" key="3">
    <source>
        <dbReference type="Proteomes" id="UP000240883"/>
    </source>
</evidence>
<dbReference type="GO" id="GO:0046464">
    <property type="term" value="P:acylglycerol catabolic process"/>
    <property type="evidence" value="ECO:0007669"/>
    <property type="project" value="TreeGrafter"/>
</dbReference>
<organism evidence="2 3">
    <name type="scientific">Corynespora cassiicola Philippines</name>
    <dbReference type="NCBI Taxonomy" id="1448308"/>
    <lineage>
        <taxon>Eukaryota</taxon>
        <taxon>Fungi</taxon>
        <taxon>Dikarya</taxon>
        <taxon>Ascomycota</taxon>
        <taxon>Pezizomycotina</taxon>
        <taxon>Dothideomycetes</taxon>
        <taxon>Pleosporomycetidae</taxon>
        <taxon>Pleosporales</taxon>
        <taxon>Corynesporascaceae</taxon>
        <taxon>Corynespora</taxon>
    </lineage>
</organism>
<dbReference type="InterPro" id="IPR000073">
    <property type="entry name" value="AB_hydrolase_1"/>
</dbReference>